<dbReference type="Gene3D" id="3.20.20.70">
    <property type="entry name" value="Aldolase class I"/>
    <property type="match status" value="1"/>
</dbReference>
<feature type="active site" description="S-methylcysteine intermediate" evidence="12">
    <location>
        <position position="339"/>
    </location>
</feature>
<dbReference type="InterPro" id="IPR040072">
    <property type="entry name" value="Methyltransferase_A"/>
</dbReference>
<evidence type="ECO:0000256" key="7">
    <source>
        <dbReference type="ARBA" id="ARBA00022691"/>
    </source>
</evidence>
<evidence type="ECO:0000256" key="11">
    <source>
        <dbReference type="ARBA" id="ARBA00023014"/>
    </source>
</evidence>
<dbReference type="EC" id="2.1.1.192" evidence="12"/>
<dbReference type="GO" id="GO:0046872">
    <property type="term" value="F:metal ion binding"/>
    <property type="evidence" value="ECO:0007669"/>
    <property type="project" value="UniProtKB-KW"/>
</dbReference>
<dbReference type="HAMAP" id="MF_01849">
    <property type="entry name" value="RNA_methyltr_RlmN"/>
    <property type="match status" value="1"/>
</dbReference>
<dbReference type="GO" id="GO:0030488">
    <property type="term" value="P:tRNA methylation"/>
    <property type="evidence" value="ECO:0007669"/>
    <property type="project" value="UniProtKB-UniRule"/>
</dbReference>
<comment type="caution">
    <text evidence="12">Lacks conserved residue(s) required for the propagation of feature annotation.</text>
</comment>
<feature type="binding site" evidence="12">
    <location>
        <begin position="220"/>
        <end position="222"/>
    </location>
    <ligand>
        <name>S-adenosyl-L-methionine</name>
        <dbReference type="ChEBI" id="CHEBI:59789"/>
    </ligand>
</feature>
<dbReference type="SFLD" id="SFLDF00275">
    <property type="entry name" value="adenosine_C2_methyltransferase"/>
    <property type="match status" value="1"/>
</dbReference>
<comment type="function">
    <text evidence="12">Specifically methylates position 2 of adenine 2503 in 23S rRNA and position 2 of adenine 37 in tRNAs.</text>
</comment>
<evidence type="ECO:0000256" key="3">
    <source>
        <dbReference type="ARBA" id="ARBA00022490"/>
    </source>
</evidence>
<dbReference type="AlphaFoldDB" id="A0A1G9VN81"/>
<organism evidence="14 15">
    <name type="scientific">Acetanaerobacterium elongatum</name>
    <dbReference type="NCBI Taxonomy" id="258515"/>
    <lineage>
        <taxon>Bacteria</taxon>
        <taxon>Bacillati</taxon>
        <taxon>Bacillota</taxon>
        <taxon>Clostridia</taxon>
        <taxon>Eubacteriales</taxon>
        <taxon>Oscillospiraceae</taxon>
        <taxon>Acetanaerobacterium</taxon>
    </lineage>
</organism>
<proteinExistence type="inferred from homology"/>
<dbReference type="GO" id="GO:0051539">
    <property type="term" value="F:4 iron, 4 sulfur cluster binding"/>
    <property type="evidence" value="ECO:0007669"/>
    <property type="project" value="UniProtKB-UniRule"/>
</dbReference>
<feature type="binding site" evidence="12">
    <location>
        <position position="296"/>
    </location>
    <ligand>
        <name>S-adenosyl-L-methionine</name>
        <dbReference type="ChEBI" id="CHEBI:59789"/>
    </ligand>
</feature>
<keyword evidence="6 12" id="KW-0808">Transferase</keyword>
<reference evidence="14 15" key="1">
    <citation type="submission" date="2016-10" db="EMBL/GenBank/DDBJ databases">
        <authorList>
            <person name="de Groot N.N."/>
        </authorList>
    </citation>
    <scope>NUCLEOTIDE SEQUENCE [LARGE SCALE GENOMIC DNA]</scope>
    <source>
        <strain evidence="14 15">CGMCC 1.5012</strain>
    </source>
</reference>
<evidence type="ECO:0000313" key="15">
    <source>
        <dbReference type="Proteomes" id="UP000199182"/>
    </source>
</evidence>
<keyword evidence="11 12" id="KW-0411">Iron-sulfur</keyword>
<dbReference type="InterPro" id="IPR027492">
    <property type="entry name" value="RNA_MTrfase_RlmN"/>
</dbReference>
<dbReference type="GO" id="GO:0070475">
    <property type="term" value="P:rRNA base methylation"/>
    <property type="evidence" value="ECO:0007669"/>
    <property type="project" value="UniProtKB-UniRule"/>
</dbReference>
<evidence type="ECO:0000256" key="6">
    <source>
        <dbReference type="ARBA" id="ARBA00022679"/>
    </source>
</evidence>
<dbReference type="SFLD" id="SFLDS00029">
    <property type="entry name" value="Radical_SAM"/>
    <property type="match status" value="1"/>
</dbReference>
<comment type="cofactor">
    <cofactor evidence="12">
        <name>[4Fe-4S] cluster</name>
        <dbReference type="ChEBI" id="CHEBI:49883"/>
    </cofactor>
    <text evidence="12">Binds 1 [4Fe-4S] cluster. The cluster is coordinated with 3 cysteines and an exchangeable S-adenosyl-L-methionine.</text>
</comment>
<evidence type="ECO:0000256" key="5">
    <source>
        <dbReference type="ARBA" id="ARBA00022603"/>
    </source>
</evidence>
<dbReference type="InterPro" id="IPR048641">
    <property type="entry name" value="RlmN_N"/>
</dbReference>
<evidence type="ECO:0000256" key="8">
    <source>
        <dbReference type="ARBA" id="ARBA00022694"/>
    </source>
</evidence>
<keyword evidence="2 12" id="KW-0004">4Fe-4S</keyword>
<dbReference type="PANTHER" id="PTHR30544">
    <property type="entry name" value="23S RRNA METHYLTRANSFERASE"/>
    <property type="match status" value="1"/>
</dbReference>
<protein>
    <recommendedName>
        <fullName evidence="12">Probable dual-specificity RNA methyltransferase RlmN</fullName>
        <ecNumber evidence="12">2.1.1.192</ecNumber>
    </recommendedName>
    <alternativeName>
        <fullName evidence="12">23S rRNA (adenine(2503)-C(2))-methyltransferase</fullName>
    </alternativeName>
    <alternativeName>
        <fullName evidence="12">23S rRNA m2A2503 methyltransferase</fullName>
    </alternativeName>
    <alternativeName>
        <fullName evidence="12">Ribosomal RNA large subunit methyltransferase N</fullName>
    </alternativeName>
    <alternativeName>
        <fullName evidence="12">tRNA (adenine(37)-C(2))-methyltransferase</fullName>
    </alternativeName>
    <alternativeName>
        <fullName evidence="12">tRNA m2A37 methyltransferase</fullName>
    </alternativeName>
</protein>
<feature type="binding site" evidence="12">
    <location>
        <position position="118"/>
    </location>
    <ligand>
        <name>[4Fe-4S] cluster</name>
        <dbReference type="ChEBI" id="CHEBI:49883"/>
        <note>4Fe-4S-S-AdoMet</note>
    </ligand>
</feature>
<dbReference type="Proteomes" id="UP000199182">
    <property type="component" value="Unassembled WGS sequence"/>
</dbReference>
<dbReference type="InterPro" id="IPR004383">
    <property type="entry name" value="rRNA_lsu_MTrfase_RlmN/Cfr"/>
</dbReference>
<evidence type="ECO:0000256" key="12">
    <source>
        <dbReference type="HAMAP-Rule" id="MF_01849"/>
    </source>
</evidence>
<keyword evidence="10 12" id="KW-0408">Iron</keyword>
<dbReference type="Gene3D" id="1.10.150.530">
    <property type="match status" value="1"/>
</dbReference>
<dbReference type="SFLD" id="SFLDG01062">
    <property type="entry name" value="methyltransferase_(Class_A)"/>
    <property type="match status" value="1"/>
</dbReference>
<comment type="catalytic activity">
    <reaction evidence="12">
        <text>adenosine(2503) in 23S rRNA + 2 reduced [2Fe-2S]-[ferredoxin] + 2 S-adenosyl-L-methionine = 2-methyladenosine(2503) in 23S rRNA + 5'-deoxyadenosine + L-methionine + 2 oxidized [2Fe-2S]-[ferredoxin] + S-adenosyl-L-homocysteine</text>
        <dbReference type="Rhea" id="RHEA:42916"/>
        <dbReference type="Rhea" id="RHEA-COMP:10000"/>
        <dbReference type="Rhea" id="RHEA-COMP:10001"/>
        <dbReference type="Rhea" id="RHEA-COMP:10152"/>
        <dbReference type="Rhea" id="RHEA-COMP:10282"/>
        <dbReference type="ChEBI" id="CHEBI:17319"/>
        <dbReference type="ChEBI" id="CHEBI:33737"/>
        <dbReference type="ChEBI" id="CHEBI:33738"/>
        <dbReference type="ChEBI" id="CHEBI:57844"/>
        <dbReference type="ChEBI" id="CHEBI:57856"/>
        <dbReference type="ChEBI" id="CHEBI:59789"/>
        <dbReference type="ChEBI" id="CHEBI:74411"/>
        <dbReference type="ChEBI" id="CHEBI:74497"/>
        <dbReference type="EC" id="2.1.1.192"/>
    </reaction>
</comment>
<dbReference type="FunFam" id="3.20.20.70:FF:000014">
    <property type="entry name" value="Probable dual-specificity RNA methyltransferase RlmN"/>
    <property type="match status" value="1"/>
</dbReference>
<keyword evidence="12" id="KW-1015">Disulfide bond</keyword>
<dbReference type="InterPro" id="IPR013785">
    <property type="entry name" value="Aldolase_TIM"/>
</dbReference>
<feature type="binding site" evidence="12">
    <location>
        <position position="125"/>
    </location>
    <ligand>
        <name>[4Fe-4S] cluster</name>
        <dbReference type="ChEBI" id="CHEBI:49883"/>
        <note>4Fe-4S-S-AdoMet</note>
    </ligand>
</feature>
<evidence type="ECO:0000313" key="14">
    <source>
        <dbReference type="EMBL" id="SDM73533.1"/>
    </source>
</evidence>
<comment type="similarity">
    <text evidence="12">Belongs to the radical SAM superfamily. RlmN family.</text>
</comment>
<dbReference type="PROSITE" id="PS51918">
    <property type="entry name" value="RADICAL_SAM"/>
    <property type="match status" value="1"/>
</dbReference>
<dbReference type="Pfam" id="PF21016">
    <property type="entry name" value="RlmN_N"/>
    <property type="match status" value="1"/>
</dbReference>
<evidence type="ECO:0000256" key="2">
    <source>
        <dbReference type="ARBA" id="ARBA00022485"/>
    </source>
</evidence>
<dbReference type="NCBIfam" id="TIGR00048">
    <property type="entry name" value="rRNA_mod_RlmN"/>
    <property type="match status" value="1"/>
</dbReference>
<feature type="active site" description="Proton acceptor" evidence="12">
    <location>
        <position position="98"/>
    </location>
</feature>
<evidence type="ECO:0000256" key="1">
    <source>
        <dbReference type="ARBA" id="ARBA00004496"/>
    </source>
</evidence>
<dbReference type="GO" id="GO:0000049">
    <property type="term" value="F:tRNA binding"/>
    <property type="evidence" value="ECO:0007669"/>
    <property type="project" value="UniProtKB-UniRule"/>
</dbReference>
<evidence type="ECO:0000259" key="13">
    <source>
        <dbReference type="PROSITE" id="PS51918"/>
    </source>
</evidence>
<feature type="binding site" evidence="12">
    <location>
        <position position="122"/>
    </location>
    <ligand>
        <name>[4Fe-4S] cluster</name>
        <dbReference type="ChEBI" id="CHEBI:49883"/>
        <note>4Fe-4S-S-AdoMet</note>
    </ligand>
</feature>
<dbReference type="GO" id="GO:0019843">
    <property type="term" value="F:rRNA binding"/>
    <property type="evidence" value="ECO:0007669"/>
    <property type="project" value="UniProtKB-UniRule"/>
</dbReference>
<dbReference type="GO" id="GO:0070040">
    <property type="term" value="F:rRNA (adenine(2503)-C2-)-methyltransferase activity"/>
    <property type="evidence" value="ECO:0007669"/>
    <property type="project" value="UniProtKB-UniRule"/>
</dbReference>
<evidence type="ECO:0000256" key="4">
    <source>
        <dbReference type="ARBA" id="ARBA00022552"/>
    </source>
</evidence>
<dbReference type="EMBL" id="FNID01000004">
    <property type="protein sequence ID" value="SDM73533.1"/>
    <property type="molecule type" value="Genomic_DNA"/>
</dbReference>
<feature type="binding site" evidence="12">
    <location>
        <position position="197"/>
    </location>
    <ligand>
        <name>S-adenosyl-L-methionine</name>
        <dbReference type="ChEBI" id="CHEBI:59789"/>
    </ligand>
</feature>
<dbReference type="PANTHER" id="PTHR30544:SF5">
    <property type="entry name" value="RADICAL SAM CORE DOMAIN-CONTAINING PROTEIN"/>
    <property type="match status" value="1"/>
</dbReference>
<dbReference type="PIRSF" id="PIRSF006004">
    <property type="entry name" value="CHP00048"/>
    <property type="match status" value="1"/>
</dbReference>
<keyword evidence="5 12" id="KW-0489">Methyltransferase</keyword>
<dbReference type="SUPFAM" id="SSF102114">
    <property type="entry name" value="Radical SAM enzymes"/>
    <property type="match status" value="1"/>
</dbReference>
<keyword evidence="15" id="KW-1185">Reference proteome</keyword>
<dbReference type="GO" id="GO:0002935">
    <property type="term" value="F:tRNA (adenine(37)-C2)-methyltransferase activity"/>
    <property type="evidence" value="ECO:0007669"/>
    <property type="project" value="UniProtKB-UniRule"/>
</dbReference>
<name>A0A1G9VN81_9FIRM</name>
<dbReference type="InterPro" id="IPR007197">
    <property type="entry name" value="rSAM"/>
</dbReference>
<dbReference type="STRING" id="258515.SAMN05192585_10452"/>
<gene>
    <name evidence="12" type="primary">rlmN</name>
    <name evidence="14" type="ORF">SAMN05192585_10452</name>
</gene>
<comment type="catalytic activity">
    <reaction evidence="12">
        <text>adenosine(37) in tRNA + 2 reduced [2Fe-2S]-[ferredoxin] + 2 S-adenosyl-L-methionine = 2-methyladenosine(37) in tRNA + 5'-deoxyadenosine + L-methionine + 2 oxidized [2Fe-2S]-[ferredoxin] + S-adenosyl-L-homocysteine</text>
        <dbReference type="Rhea" id="RHEA:43332"/>
        <dbReference type="Rhea" id="RHEA-COMP:10000"/>
        <dbReference type="Rhea" id="RHEA-COMP:10001"/>
        <dbReference type="Rhea" id="RHEA-COMP:10162"/>
        <dbReference type="Rhea" id="RHEA-COMP:10485"/>
        <dbReference type="ChEBI" id="CHEBI:17319"/>
        <dbReference type="ChEBI" id="CHEBI:33737"/>
        <dbReference type="ChEBI" id="CHEBI:33738"/>
        <dbReference type="ChEBI" id="CHEBI:57844"/>
        <dbReference type="ChEBI" id="CHEBI:57856"/>
        <dbReference type="ChEBI" id="CHEBI:59789"/>
        <dbReference type="ChEBI" id="CHEBI:74411"/>
        <dbReference type="ChEBI" id="CHEBI:74497"/>
        <dbReference type="EC" id="2.1.1.192"/>
    </reaction>
</comment>
<dbReference type="GO" id="GO:0005737">
    <property type="term" value="C:cytoplasm"/>
    <property type="evidence" value="ECO:0007669"/>
    <property type="project" value="UniProtKB-SubCell"/>
</dbReference>
<comment type="miscellaneous">
    <text evidence="12">Reaction proceeds by a ping-pong mechanism involving intermediate methylation of a conserved cysteine residue.</text>
</comment>
<dbReference type="CDD" id="cd01335">
    <property type="entry name" value="Radical_SAM"/>
    <property type="match status" value="1"/>
</dbReference>
<keyword evidence="7 12" id="KW-0949">S-adenosyl-L-methionine</keyword>
<keyword evidence="4 12" id="KW-0698">rRNA processing</keyword>
<feature type="binding site" evidence="12">
    <location>
        <begin position="165"/>
        <end position="166"/>
    </location>
    <ligand>
        <name>S-adenosyl-L-methionine</name>
        <dbReference type="ChEBI" id="CHEBI:59789"/>
    </ligand>
</feature>
<dbReference type="Pfam" id="PF04055">
    <property type="entry name" value="Radical_SAM"/>
    <property type="match status" value="1"/>
</dbReference>
<evidence type="ECO:0000256" key="9">
    <source>
        <dbReference type="ARBA" id="ARBA00022723"/>
    </source>
</evidence>
<evidence type="ECO:0000256" key="10">
    <source>
        <dbReference type="ARBA" id="ARBA00023004"/>
    </source>
</evidence>
<accession>A0A1G9VN81</accession>
<feature type="domain" description="Radical SAM core" evidence="13">
    <location>
        <begin position="104"/>
        <end position="334"/>
    </location>
</feature>
<dbReference type="InterPro" id="IPR058240">
    <property type="entry name" value="rSAM_sf"/>
</dbReference>
<keyword evidence="9 12" id="KW-0479">Metal-binding</keyword>
<comment type="subcellular location">
    <subcellularLocation>
        <location evidence="1 12">Cytoplasm</location>
    </subcellularLocation>
</comment>
<keyword evidence="3 12" id="KW-0963">Cytoplasm</keyword>
<sequence>MTLAINTKTDILSLTLPELKEHLTAFGEPAYKGAQVYEWLHQRHAQGFDEMTNLSKALREKLSEGFYIPAVRVKNKLVSSLDGTIKYLYEMDDGETVEAVLMRYHHGNSLCISTQVGCKMGCTFCASTILGFVRNLTPAEMLGEIFTAERDSGEKVQSLVLMGIGEPLDNYDNVVRFLELLSSKEGTNMSLRHVSLSTCGLVPRIYDLAKLKLGLTLSVSLHAPNDQIRSKTMPVNTRYNIDELLAACRSYASDTSRRISFEYALIDGVNDSAANAKELAQKLKGMLCHVNLIPVNPVKERSFQKSSREATENFVHILENAGITATVRRRLGADINAACGQLRRENLQK</sequence>
<keyword evidence="8 12" id="KW-0819">tRNA processing</keyword>